<comment type="caution">
    <text evidence="1">The sequence shown here is derived from an EMBL/GenBank/DDBJ whole genome shotgun (WGS) entry which is preliminary data.</text>
</comment>
<accession>A0A1S1NBQ1</accession>
<sequence>MSNYENLRRDLIIRDKDSWDVLWQRAVAYYWDNLDACDSQKENKLFYILSELGAKNIVNEGNGIVAIKAFGTGPDGNIESAPNIVKVQIGDSSQREQQPKYMWQEAFTNKNSWRNLAIELQVKLPPFSYGDYAAKSATILSEYVALGLYFPFSEKFGPSFDYNSDGSESSASEKVAQNMFETPVSAVQSSDTSFGALNENDNYTNLGQTGDRGGSEGVDDDYRWLQFVPRLVAYNWTLSDKERIKPGSSLAEYPHILESLGFEIPRGLRIVMDYANYLPSDNGQFNINEYTSLLSIDFPKPPEKEGYNPIALADLLAQRGNLPFTSC</sequence>
<evidence type="ECO:0000313" key="1">
    <source>
        <dbReference type="EMBL" id="OHU95741.1"/>
    </source>
</evidence>
<reference evidence="1 2" key="1">
    <citation type="submission" date="2016-10" db="EMBL/GenBank/DDBJ databases">
        <title>Pseudoalteromonas amylolytica sp. nov., isolated from the surface seawater.</title>
        <authorList>
            <person name="Wu Y.-H."/>
            <person name="Cheng H."/>
            <person name="Jin X.-B."/>
            <person name="Wang C.-S."/>
            <person name="Xu X.-W."/>
        </authorList>
    </citation>
    <scope>NUCLEOTIDE SEQUENCE [LARGE SCALE GENOMIC DNA]</scope>
    <source>
        <strain evidence="1 2">JCM 12483</strain>
    </source>
</reference>
<name>A0A1S1NBQ1_9GAMM</name>
<dbReference type="RefSeq" id="WP_070991316.1">
    <property type="nucleotide sequence ID" value="NZ_CBCSHD010000001.1"/>
</dbReference>
<dbReference type="AlphaFoldDB" id="A0A1S1NBQ1"/>
<gene>
    <name evidence="1" type="ORF">BIW53_07885</name>
</gene>
<evidence type="ECO:0000313" key="2">
    <source>
        <dbReference type="Proteomes" id="UP000180253"/>
    </source>
</evidence>
<dbReference type="EMBL" id="MNAN01000028">
    <property type="protein sequence ID" value="OHU95741.1"/>
    <property type="molecule type" value="Genomic_DNA"/>
</dbReference>
<dbReference type="OrthoDB" id="6292060at2"/>
<proteinExistence type="predicted"/>
<dbReference type="Proteomes" id="UP000180253">
    <property type="component" value="Unassembled WGS sequence"/>
</dbReference>
<organism evidence="1 2">
    <name type="scientific">Pseudoalteromonas byunsanensis</name>
    <dbReference type="NCBI Taxonomy" id="327939"/>
    <lineage>
        <taxon>Bacteria</taxon>
        <taxon>Pseudomonadati</taxon>
        <taxon>Pseudomonadota</taxon>
        <taxon>Gammaproteobacteria</taxon>
        <taxon>Alteromonadales</taxon>
        <taxon>Pseudoalteromonadaceae</taxon>
        <taxon>Pseudoalteromonas</taxon>
    </lineage>
</organism>
<keyword evidence="2" id="KW-1185">Reference proteome</keyword>
<protein>
    <submittedName>
        <fullName evidence="1">Uncharacterized protein</fullName>
    </submittedName>
</protein>